<evidence type="ECO:0000313" key="3">
    <source>
        <dbReference type="EMBL" id="QES17871.1"/>
    </source>
</evidence>
<sequence>MRIGMLGAGAMAQALGARWAKAGHDIVVAARDAERATDLAARLGARAGSFAEAAAHGDAVLAALPHSAMLDVVEPLADVLAGRALIDCSNPIVPGPGGPMLTTDGGSSAARRIADAAPGVHVIKAFNLCAAEVWARYPDGLAVPLCGDDAHALALVRALVTDLGALPLDAGGLDRAGYVEATAAFVIGVWFAGGDPRTVLPLVEHAQG</sequence>
<dbReference type="RefSeq" id="WP_150263572.1">
    <property type="nucleotide sequence ID" value="NZ_CP029194.1"/>
</dbReference>
<evidence type="ECO:0000313" key="4">
    <source>
        <dbReference type="Proteomes" id="UP000324106"/>
    </source>
</evidence>
<dbReference type="InterPro" id="IPR051267">
    <property type="entry name" value="STEAP_metalloreductase"/>
</dbReference>
<protein>
    <submittedName>
        <fullName evidence="3">NADP oxidoreductase</fullName>
    </submittedName>
</protein>
<feature type="domain" description="Pyrroline-5-carboxylate reductase catalytic N-terminal" evidence="2">
    <location>
        <begin position="2"/>
        <end position="91"/>
    </location>
</feature>
<dbReference type="EMBL" id="CP029194">
    <property type="protein sequence ID" value="QES17871.1"/>
    <property type="molecule type" value="Genomic_DNA"/>
</dbReference>
<dbReference type="PANTHER" id="PTHR14239">
    <property type="entry name" value="DUDULIN-RELATED"/>
    <property type="match status" value="1"/>
</dbReference>
<dbReference type="OrthoDB" id="5738121at2"/>
<dbReference type="InterPro" id="IPR028939">
    <property type="entry name" value="P5C_Rdtase_cat_N"/>
</dbReference>
<dbReference type="SUPFAM" id="SSF51735">
    <property type="entry name" value="NAD(P)-binding Rossmann-fold domains"/>
    <property type="match status" value="1"/>
</dbReference>
<reference evidence="3 4" key="1">
    <citation type="submission" date="2018-05" db="EMBL/GenBank/DDBJ databases">
        <title>Streptomyces venezuelae.</title>
        <authorList>
            <person name="Kim W."/>
            <person name="Lee N."/>
            <person name="Cho B.-K."/>
        </authorList>
    </citation>
    <scope>NUCLEOTIDE SEQUENCE [LARGE SCALE GENOMIC DNA]</scope>
    <source>
        <strain evidence="3 4">ATCC 15068</strain>
    </source>
</reference>
<gene>
    <name evidence="3" type="ORF">DEJ46_01130</name>
</gene>
<keyword evidence="1" id="KW-0560">Oxidoreductase</keyword>
<accession>A0A5P2ALX5</accession>
<dbReference type="Gene3D" id="3.40.50.720">
    <property type="entry name" value="NAD(P)-binding Rossmann-like Domain"/>
    <property type="match status" value="1"/>
</dbReference>
<evidence type="ECO:0000256" key="1">
    <source>
        <dbReference type="ARBA" id="ARBA00023002"/>
    </source>
</evidence>
<dbReference type="Pfam" id="PF03807">
    <property type="entry name" value="F420_oxidored"/>
    <property type="match status" value="1"/>
</dbReference>
<dbReference type="AlphaFoldDB" id="A0A5P2ALX5"/>
<dbReference type="Proteomes" id="UP000324106">
    <property type="component" value="Chromosome"/>
</dbReference>
<proteinExistence type="predicted"/>
<organism evidence="3 4">
    <name type="scientific">Streptomyces venezuelae</name>
    <dbReference type="NCBI Taxonomy" id="54571"/>
    <lineage>
        <taxon>Bacteria</taxon>
        <taxon>Bacillati</taxon>
        <taxon>Actinomycetota</taxon>
        <taxon>Actinomycetes</taxon>
        <taxon>Kitasatosporales</taxon>
        <taxon>Streptomycetaceae</taxon>
        <taxon>Streptomyces</taxon>
    </lineage>
</organism>
<dbReference type="PANTHER" id="PTHR14239:SF10">
    <property type="entry name" value="REDUCTASE"/>
    <property type="match status" value="1"/>
</dbReference>
<dbReference type="GO" id="GO:0016491">
    <property type="term" value="F:oxidoreductase activity"/>
    <property type="evidence" value="ECO:0007669"/>
    <property type="project" value="UniProtKB-KW"/>
</dbReference>
<name>A0A5P2ALX5_STRVZ</name>
<evidence type="ECO:0000259" key="2">
    <source>
        <dbReference type="Pfam" id="PF03807"/>
    </source>
</evidence>
<dbReference type="InterPro" id="IPR036291">
    <property type="entry name" value="NAD(P)-bd_dom_sf"/>
</dbReference>